<feature type="region of interest" description="Disordered" evidence="1">
    <location>
        <begin position="85"/>
        <end position="139"/>
    </location>
</feature>
<dbReference type="STRING" id="3055.A0A2K3DH23"/>
<organism evidence="3 4">
    <name type="scientific">Chlamydomonas reinhardtii</name>
    <name type="common">Chlamydomonas smithii</name>
    <dbReference type="NCBI Taxonomy" id="3055"/>
    <lineage>
        <taxon>Eukaryota</taxon>
        <taxon>Viridiplantae</taxon>
        <taxon>Chlorophyta</taxon>
        <taxon>core chlorophytes</taxon>
        <taxon>Chlorophyceae</taxon>
        <taxon>CS clade</taxon>
        <taxon>Chlamydomonadales</taxon>
        <taxon>Chlamydomonadaceae</taxon>
        <taxon>Chlamydomonas</taxon>
    </lineage>
</organism>
<feature type="region of interest" description="Disordered" evidence="1">
    <location>
        <begin position="250"/>
        <end position="272"/>
    </location>
</feature>
<dbReference type="PaxDb" id="3055-EDP01098"/>
<dbReference type="RefSeq" id="XP_042921982.1">
    <property type="nucleotide sequence ID" value="XM_043064981.1"/>
</dbReference>
<dbReference type="GO" id="GO:0004674">
    <property type="term" value="F:protein serine/threonine kinase activity"/>
    <property type="evidence" value="ECO:0000318"/>
    <property type="project" value="GO_Central"/>
</dbReference>
<evidence type="ECO:0000259" key="2">
    <source>
        <dbReference type="PROSITE" id="PS50011"/>
    </source>
</evidence>
<dbReference type="InterPro" id="IPR000719">
    <property type="entry name" value="Prot_kinase_dom"/>
</dbReference>
<feature type="region of interest" description="Disordered" evidence="1">
    <location>
        <begin position="182"/>
        <end position="201"/>
    </location>
</feature>
<dbReference type="OrthoDB" id="550653at2759"/>
<dbReference type="SMART" id="SM00220">
    <property type="entry name" value="S_TKc"/>
    <property type="match status" value="1"/>
</dbReference>
<dbReference type="InterPro" id="IPR053235">
    <property type="entry name" value="Ser_Thr_kinase"/>
</dbReference>
<evidence type="ECO:0000313" key="4">
    <source>
        <dbReference type="Proteomes" id="UP000006906"/>
    </source>
</evidence>
<dbReference type="Pfam" id="PF00069">
    <property type="entry name" value="Pkinase"/>
    <property type="match status" value="1"/>
</dbReference>
<feature type="compositionally biased region" description="Low complexity" evidence="1">
    <location>
        <begin position="114"/>
        <end position="127"/>
    </location>
</feature>
<evidence type="ECO:0000256" key="1">
    <source>
        <dbReference type="SAM" id="MobiDB-lite"/>
    </source>
</evidence>
<dbReference type="GO" id="GO:0035556">
    <property type="term" value="P:intracellular signal transduction"/>
    <property type="evidence" value="ECO:0000318"/>
    <property type="project" value="GO_Central"/>
</dbReference>
<dbReference type="Gene3D" id="1.10.510.10">
    <property type="entry name" value="Transferase(Phosphotransferase) domain 1"/>
    <property type="match status" value="1"/>
</dbReference>
<proteinExistence type="predicted"/>
<dbReference type="PANTHER" id="PTHR24361:SF678">
    <property type="entry name" value="SPORULATION-SPECIFIC PROTEIN 1"/>
    <property type="match status" value="1"/>
</dbReference>
<dbReference type="PROSITE" id="PS50011">
    <property type="entry name" value="PROTEIN_KINASE_DOM"/>
    <property type="match status" value="1"/>
</dbReference>
<gene>
    <name evidence="3" type="ORF">CHLRE_08g368600v5</name>
</gene>
<feature type="compositionally biased region" description="Low complexity" evidence="1">
    <location>
        <begin position="187"/>
        <end position="201"/>
    </location>
</feature>
<dbReference type="InterPro" id="IPR008271">
    <property type="entry name" value="Ser/Thr_kinase_AS"/>
</dbReference>
<name>A0A2K3DH23_CHLRE</name>
<dbReference type="AlphaFoldDB" id="A0A2K3DH23"/>
<dbReference type="GO" id="GO:0005524">
    <property type="term" value="F:ATP binding"/>
    <property type="evidence" value="ECO:0007669"/>
    <property type="project" value="InterPro"/>
</dbReference>
<dbReference type="GeneID" id="66054376"/>
<keyword evidence="4" id="KW-1185">Reference proteome</keyword>
<dbReference type="ExpressionAtlas" id="A0A2K3DH23">
    <property type="expression patterns" value="differential"/>
</dbReference>
<feature type="domain" description="Protein kinase" evidence="2">
    <location>
        <begin position="225"/>
        <end position="548"/>
    </location>
</feature>
<evidence type="ECO:0000313" key="3">
    <source>
        <dbReference type="EMBL" id="PNW79835.1"/>
    </source>
</evidence>
<dbReference type="KEGG" id="cre:CHLRE_08g368600v5"/>
<sequence>MSHYASTAKLQSSALGKAANRSLGARASGARSGVRAMLQQTRPGECPPTLLSGAAGVLGIFSFKTGIWSNDGVAYGPEAAGGTACWPSSSAASDSRGTSKSSCGSRSKETTAGVSSDVTPVLSSSSSGINTAETIPAAPLPQPASTIIAKPATMPATATTQPATKPAAAVSGLGPVCFPVERGTLRSTAPPSSSPTPSLAIAGSSASAAASASSIMRVRAYHDNTPAHVAGGHGKVGFCRLTTTITTTATTSTVDSSDPHNAPSTSHTSRTTQRAAWKAVEFHSRLGCDELQAFAAEVVAHIAVTNIGCAHVCNCYGYRQAGDSTGVLYMEPGIKDLYDIWHSFTSRRTPLPEAAIKVVLASILRALKATHEAGYAHLDLKPENVILGPDGLLKMIDFGLARPITSTATATIFTSAATAASASTASILIRPAGTLMEVIAAGTIGYAAPEVVARVPYKDNTAAWLEVPISGPAADVYSLGAVAFQLAIQPETLKALGGRSTPPPASSKECLALLGHLSPELGSLIAAMVTTDPASRPAVAAALAHPALRDCESKEGRRWRW</sequence>
<dbReference type="SUPFAM" id="SSF56112">
    <property type="entry name" value="Protein kinase-like (PK-like)"/>
    <property type="match status" value="1"/>
</dbReference>
<dbReference type="PANTHER" id="PTHR24361">
    <property type="entry name" value="MITOGEN-ACTIVATED KINASE KINASE KINASE"/>
    <property type="match status" value="1"/>
</dbReference>
<dbReference type="PROSITE" id="PS00108">
    <property type="entry name" value="PROTEIN_KINASE_ST"/>
    <property type="match status" value="1"/>
</dbReference>
<dbReference type="GO" id="GO:0005737">
    <property type="term" value="C:cytoplasm"/>
    <property type="evidence" value="ECO:0000318"/>
    <property type="project" value="GO_Central"/>
</dbReference>
<dbReference type="InParanoid" id="A0A2K3DH23"/>
<dbReference type="InterPro" id="IPR011009">
    <property type="entry name" value="Kinase-like_dom_sf"/>
</dbReference>
<dbReference type="EMBL" id="CM008969">
    <property type="protein sequence ID" value="PNW79835.1"/>
    <property type="molecule type" value="Genomic_DNA"/>
</dbReference>
<accession>A0A2K3DH23</accession>
<feature type="compositionally biased region" description="Low complexity" evidence="1">
    <location>
        <begin position="85"/>
        <end position="102"/>
    </location>
</feature>
<feature type="compositionally biased region" description="Polar residues" evidence="1">
    <location>
        <begin position="262"/>
        <end position="272"/>
    </location>
</feature>
<protein>
    <recommendedName>
        <fullName evidence="2">Protein kinase domain-containing protein</fullName>
    </recommendedName>
</protein>
<dbReference type="Gramene" id="PNW79835">
    <property type="protein sequence ID" value="PNW79835"/>
    <property type="gene ID" value="CHLRE_08g368600v5"/>
</dbReference>
<dbReference type="Proteomes" id="UP000006906">
    <property type="component" value="Chromosome 8"/>
</dbReference>
<reference evidence="3 4" key="1">
    <citation type="journal article" date="2007" name="Science">
        <title>The Chlamydomonas genome reveals the evolution of key animal and plant functions.</title>
        <authorList>
            <person name="Merchant S.S."/>
            <person name="Prochnik S.E."/>
            <person name="Vallon O."/>
            <person name="Harris E.H."/>
            <person name="Karpowicz S.J."/>
            <person name="Witman G.B."/>
            <person name="Terry A."/>
            <person name="Salamov A."/>
            <person name="Fritz-Laylin L.K."/>
            <person name="Marechal-Drouard L."/>
            <person name="Marshall W.F."/>
            <person name="Qu L.H."/>
            <person name="Nelson D.R."/>
            <person name="Sanderfoot A.A."/>
            <person name="Spalding M.H."/>
            <person name="Kapitonov V.V."/>
            <person name="Ren Q."/>
            <person name="Ferris P."/>
            <person name="Lindquist E."/>
            <person name="Shapiro H."/>
            <person name="Lucas S.M."/>
            <person name="Grimwood J."/>
            <person name="Schmutz J."/>
            <person name="Cardol P."/>
            <person name="Cerutti H."/>
            <person name="Chanfreau G."/>
            <person name="Chen C.L."/>
            <person name="Cognat V."/>
            <person name="Croft M.T."/>
            <person name="Dent R."/>
            <person name="Dutcher S."/>
            <person name="Fernandez E."/>
            <person name="Fukuzawa H."/>
            <person name="Gonzalez-Ballester D."/>
            <person name="Gonzalez-Halphen D."/>
            <person name="Hallmann A."/>
            <person name="Hanikenne M."/>
            <person name="Hippler M."/>
            <person name="Inwood W."/>
            <person name="Jabbari K."/>
            <person name="Kalanon M."/>
            <person name="Kuras R."/>
            <person name="Lefebvre P.A."/>
            <person name="Lemaire S.D."/>
            <person name="Lobanov A.V."/>
            <person name="Lohr M."/>
            <person name="Manuell A."/>
            <person name="Meier I."/>
            <person name="Mets L."/>
            <person name="Mittag M."/>
            <person name="Mittelmeier T."/>
            <person name="Moroney J.V."/>
            <person name="Moseley J."/>
            <person name="Napoli C."/>
            <person name="Nedelcu A.M."/>
            <person name="Niyogi K."/>
            <person name="Novoselov S.V."/>
            <person name="Paulsen I.T."/>
            <person name="Pazour G."/>
            <person name="Purton S."/>
            <person name="Ral J.P."/>
            <person name="Riano-Pachon D.M."/>
            <person name="Riekhof W."/>
            <person name="Rymarquis L."/>
            <person name="Schroda M."/>
            <person name="Stern D."/>
            <person name="Umen J."/>
            <person name="Willows R."/>
            <person name="Wilson N."/>
            <person name="Zimmer S.L."/>
            <person name="Allmer J."/>
            <person name="Balk J."/>
            <person name="Bisova K."/>
            <person name="Chen C.J."/>
            <person name="Elias M."/>
            <person name="Gendler K."/>
            <person name="Hauser C."/>
            <person name="Lamb M.R."/>
            <person name="Ledford H."/>
            <person name="Long J.C."/>
            <person name="Minagawa J."/>
            <person name="Page M.D."/>
            <person name="Pan J."/>
            <person name="Pootakham W."/>
            <person name="Roje S."/>
            <person name="Rose A."/>
            <person name="Stahlberg E."/>
            <person name="Terauchi A.M."/>
            <person name="Yang P."/>
            <person name="Ball S."/>
            <person name="Bowler C."/>
            <person name="Dieckmann C.L."/>
            <person name="Gladyshev V.N."/>
            <person name="Green P."/>
            <person name="Jorgensen R."/>
            <person name="Mayfield S."/>
            <person name="Mueller-Roeber B."/>
            <person name="Rajamani S."/>
            <person name="Sayre R.T."/>
            <person name="Brokstein P."/>
            <person name="Dubchak I."/>
            <person name="Goodstein D."/>
            <person name="Hornick L."/>
            <person name="Huang Y.W."/>
            <person name="Jhaveri J."/>
            <person name="Luo Y."/>
            <person name="Martinez D."/>
            <person name="Ngau W.C."/>
            <person name="Otillar B."/>
            <person name="Poliakov A."/>
            <person name="Porter A."/>
            <person name="Szajkowski L."/>
            <person name="Werner G."/>
            <person name="Zhou K."/>
            <person name="Grigoriev I.V."/>
            <person name="Rokhsar D.S."/>
            <person name="Grossman A.R."/>
        </authorList>
    </citation>
    <scope>NUCLEOTIDE SEQUENCE [LARGE SCALE GENOMIC DNA]</scope>
    <source>
        <strain evidence="4">CC-503</strain>
    </source>
</reference>